<feature type="compositionally biased region" description="Acidic residues" evidence="1">
    <location>
        <begin position="224"/>
        <end position="235"/>
    </location>
</feature>
<comment type="caution">
    <text evidence="2">The sequence shown here is derived from an EMBL/GenBank/DDBJ whole genome shotgun (WGS) entry which is preliminary data.</text>
</comment>
<keyword evidence="3" id="KW-1185">Reference proteome</keyword>
<dbReference type="Proteomes" id="UP001157167">
    <property type="component" value="Unassembled WGS sequence"/>
</dbReference>
<feature type="region of interest" description="Disordered" evidence="1">
    <location>
        <begin position="209"/>
        <end position="235"/>
    </location>
</feature>
<accession>A0ABQ6FGH7</accession>
<sequence>MEQQIRTLTARLLASRSLPRTDPLVRRALVDEAFRVDLDARLSAVGLQLIDNPYAAHVAVALADDVHEPVFGASREYAASNVGLTRDQLALLVVIWALIVLPKRERQINRQKLADDGQGDMFGKDAPLAHGEEVAGALSEASLLADFAPVLGHKTYVQGKLLSRLAQLGFIERRGGMIHEGPLLDVLLDYRLMADRIIYGTLGEVLSEAGHPPPAQDAFSAPEPDADADPDDLTD</sequence>
<evidence type="ECO:0000313" key="2">
    <source>
        <dbReference type="EMBL" id="GLT24745.1"/>
    </source>
</evidence>
<name>A0ABQ6FGH7_9RHOO</name>
<evidence type="ECO:0000256" key="1">
    <source>
        <dbReference type="SAM" id="MobiDB-lite"/>
    </source>
</evidence>
<protein>
    <recommendedName>
        <fullName evidence="4">DUF4194 domain-containing protein</fullName>
    </recommendedName>
</protein>
<gene>
    <name evidence="2" type="ORF">GCM10007933_42410</name>
</gene>
<dbReference type="RefSeq" id="WP_284189948.1">
    <property type="nucleotide sequence ID" value="NZ_BSPX01000145.1"/>
</dbReference>
<reference evidence="3" key="1">
    <citation type="journal article" date="2019" name="Int. J. Syst. Evol. Microbiol.">
        <title>The Global Catalogue of Microorganisms (GCM) 10K type strain sequencing project: providing services to taxonomists for standard genome sequencing and annotation.</title>
        <authorList>
            <consortium name="The Broad Institute Genomics Platform"/>
            <consortium name="The Broad Institute Genome Sequencing Center for Infectious Disease"/>
            <person name="Wu L."/>
            <person name="Ma J."/>
        </authorList>
    </citation>
    <scope>NUCLEOTIDE SEQUENCE [LARGE SCALE GENOMIC DNA]</scope>
    <source>
        <strain evidence="3">NBRC 102407</strain>
    </source>
</reference>
<organism evidence="2 3">
    <name type="scientific">Zoogloea oryzae</name>
    <dbReference type="NCBI Taxonomy" id="310767"/>
    <lineage>
        <taxon>Bacteria</taxon>
        <taxon>Pseudomonadati</taxon>
        <taxon>Pseudomonadota</taxon>
        <taxon>Betaproteobacteria</taxon>
        <taxon>Rhodocyclales</taxon>
        <taxon>Zoogloeaceae</taxon>
        <taxon>Zoogloea</taxon>
    </lineage>
</organism>
<proteinExistence type="predicted"/>
<evidence type="ECO:0000313" key="3">
    <source>
        <dbReference type="Proteomes" id="UP001157167"/>
    </source>
</evidence>
<evidence type="ECO:0008006" key="4">
    <source>
        <dbReference type="Google" id="ProtNLM"/>
    </source>
</evidence>
<dbReference type="EMBL" id="BSPX01000145">
    <property type="protein sequence ID" value="GLT24745.1"/>
    <property type="molecule type" value="Genomic_DNA"/>
</dbReference>